<accession>A0A9N9NMK3</accession>
<comment type="caution">
    <text evidence="1">The sequence shown here is derived from an EMBL/GenBank/DDBJ whole genome shotgun (WGS) entry which is preliminary data.</text>
</comment>
<evidence type="ECO:0000313" key="2">
    <source>
        <dbReference type="Proteomes" id="UP000789396"/>
    </source>
</evidence>
<dbReference type="Gene3D" id="2.40.40.20">
    <property type="match status" value="1"/>
</dbReference>
<dbReference type="SUPFAM" id="SSF50692">
    <property type="entry name" value="ADC-like"/>
    <property type="match status" value="1"/>
</dbReference>
<feature type="non-terminal residue" evidence="1">
    <location>
        <position position="90"/>
    </location>
</feature>
<dbReference type="Proteomes" id="UP000789396">
    <property type="component" value="Unassembled WGS sequence"/>
</dbReference>
<protein>
    <submittedName>
        <fullName evidence="1">10347_t:CDS:1</fullName>
    </submittedName>
</protein>
<organism evidence="1 2">
    <name type="scientific">Racocetra fulgida</name>
    <dbReference type="NCBI Taxonomy" id="60492"/>
    <lineage>
        <taxon>Eukaryota</taxon>
        <taxon>Fungi</taxon>
        <taxon>Fungi incertae sedis</taxon>
        <taxon>Mucoromycota</taxon>
        <taxon>Glomeromycotina</taxon>
        <taxon>Glomeromycetes</taxon>
        <taxon>Diversisporales</taxon>
        <taxon>Gigasporaceae</taxon>
        <taxon>Racocetra</taxon>
    </lineage>
</organism>
<evidence type="ECO:0000313" key="1">
    <source>
        <dbReference type="EMBL" id="CAG8742601.1"/>
    </source>
</evidence>
<proteinExistence type="predicted"/>
<dbReference type="AlphaFoldDB" id="A0A9N9NMK3"/>
<dbReference type="OrthoDB" id="2187at2759"/>
<dbReference type="EMBL" id="CAJVPZ010032755">
    <property type="protein sequence ID" value="CAG8742601.1"/>
    <property type="molecule type" value="Genomic_DNA"/>
</dbReference>
<gene>
    <name evidence="1" type="ORF">RFULGI_LOCUS12990</name>
</gene>
<reference evidence="1" key="1">
    <citation type="submission" date="2021-06" db="EMBL/GenBank/DDBJ databases">
        <authorList>
            <person name="Kallberg Y."/>
            <person name="Tangrot J."/>
            <person name="Rosling A."/>
        </authorList>
    </citation>
    <scope>NUCLEOTIDE SEQUENCE</scope>
    <source>
        <strain evidence="1">IN212</strain>
    </source>
</reference>
<keyword evidence="2" id="KW-1185">Reference proteome</keyword>
<sequence length="90" mass="10089">MNLPFKWSQVLSEQNQLPQTVILELSWHDTKIAQGKAYVGWSGFSSKADHSDAIEIDPQFGEAIGLHHDQKANSVKVEPISSDDWEIIVT</sequence>
<name>A0A9N9NMK3_9GLOM</name>
<dbReference type="InterPro" id="IPR009010">
    <property type="entry name" value="Asp_de-COase-like_dom_sf"/>
</dbReference>